<dbReference type="InterPro" id="IPR036922">
    <property type="entry name" value="Rieske_2Fe-2S_sf"/>
</dbReference>
<protein>
    <submittedName>
        <fullName evidence="7">Aromatic ring-hydroxylating dioxygenase subunit alpha</fullName>
    </submittedName>
</protein>
<dbReference type="RefSeq" id="WP_243305236.1">
    <property type="nucleotide sequence ID" value="NZ_JALGBI010000001.1"/>
</dbReference>
<dbReference type="PANTHER" id="PTHR21266">
    <property type="entry name" value="IRON-SULFUR DOMAIN CONTAINING PROTEIN"/>
    <property type="match status" value="1"/>
</dbReference>
<dbReference type="CDD" id="cd08878">
    <property type="entry name" value="RHO_alpha_C_DMO-like"/>
    <property type="match status" value="1"/>
</dbReference>
<name>A0A9X1VTB0_9BURK</name>
<keyword evidence="5" id="KW-0411">Iron-sulfur</keyword>
<sequence length="401" mass="44758">MNARQDPRPIIPIRNAYELPAPTSRDDLTRVGRGTPMGELLRRYWHPVGLSTDAGDTPREVQVLGETLILFRAGNGEPGLLYPRCAHRGTSLIYGKVEDDGIRCCYHGWKFGPQGQCLDQPCEPEGGKMRHKVQQPGYSVAERYGLIWTYMGPPDRQPVLPQFEPLEHLAEGEFLEADDQSIGGGGPVVIDCNWLQHYENVVDPWHVLVLHGTFSGVQFTDMMLRAPTISFDYTPIGVKVTSLRTLDDGSIFRRVTEASLPTLRVVPNPRVGQYARVESIGFVLPMDDTHFRIYTVARVREKGELTAFRSRQGGKLWRELTPEEHRQYPGDYEAQVGQGAITFHSEEHLATTDKGIAMLRRMLAQQLDVLAAGGNPAGVSFDPAEAMIRFEAGNFHDPLVG</sequence>
<reference evidence="7" key="1">
    <citation type="submission" date="2022-03" db="EMBL/GenBank/DDBJ databases">
        <authorList>
            <person name="Woo C.Y."/>
        </authorList>
    </citation>
    <scope>NUCLEOTIDE SEQUENCE</scope>
    <source>
        <strain evidence="7">CYS-02</strain>
    </source>
</reference>
<keyword evidence="7" id="KW-0223">Dioxygenase</keyword>
<evidence type="ECO:0000313" key="8">
    <source>
        <dbReference type="Proteomes" id="UP001139447"/>
    </source>
</evidence>
<dbReference type="Proteomes" id="UP001139447">
    <property type="component" value="Unassembled WGS sequence"/>
</dbReference>
<dbReference type="InterPro" id="IPR050584">
    <property type="entry name" value="Cholesterol_7-desaturase"/>
</dbReference>
<dbReference type="Gene3D" id="2.102.10.10">
    <property type="entry name" value="Rieske [2Fe-2S] iron-sulphur domain"/>
    <property type="match status" value="1"/>
</dbReference>
<keyword evidence="4" id="KW-0408">Iron</keyword>
<dbReference type="SUPFAM" id="SSF50022">
    <property type="entry name" value="ISP domain"/>
    <property type="match status" value="1"/>
</dbReference>
<dbReference type="GO" id="GO:0051213">
    <property type="term" value="F:dioxygenase activity"/>
    <property type="evidence" value="ECO:0007669"/>
    <property type="project" value="UniProtKB-KW"/>
</dbReference>
<dbReference type="GO" id="GO:0005506">
    <property type="term" value="F:iron ion binding"/>
    <property type="evidence" value="ECO:0007669"/>
    <property type="project" value="InterPro"/>
</dbReference>
<keyword evidence="1" id="KW-0001">2Fe-2S</keyword>
<evidence type="ECO:0000256" key="1">
    <source>
        <dbReference type="ARBA" id="ARBA00022714"/>
    </source>
</evidence>
<keyword evidence="8" id="KW-1185">Reference proteome</keyword>
<evidence type="ECO:0000313" key="7">
    <source>
        <dbReference type="EMBL" id="MCJ0762729.1"/>
    </source>
</evidence>
<evidence type="ECO:0000256" key="3">
    <source>
        <dbReference type="ARBA" id="ARBA00023002"/>
    </source>
</evidence>
<dbReference type="InterPro" id="IPR015881">
    <property type="entry name" value="ARHD_Rieske_2Fe_2S"/>
</dbReference>
<proteinExistence type="predicted"/>
<dbReference type="PROSITE" id="PS00570">
    <property type="entry name" value="RING_HYDROXYL_ALPHA"/>
    <property type="match status" value="1"/>
</dbReference>
<accession>A0A9X1VTB0</accession>
<keyword evidence="2" id="KW-0479">Metal-binding</keyword>
<dbReference type="InterPro" id="IPR017941">
    <property type="entry name" value="Rieske_2Fe-2S"/>
</dbReference>
<keyword evidence="3" id="KW-0560">Oxidoreductase</keyword>
<dbReference type="AlphaFoldDB" id="A0A9X1VTB0"/>
<evidence type="ECO:0000256" key="2">
    <source>
        <dbReference type="ARBA" id="ARBA00022723"/>
    </source>
</evidence>
<evidence type="ECO:0000259" key="6">
    <source>
        <dbReference type="PROSITE" id="PS51296"/>
    </source>
</evidence>
<feature type="domain" description="Rieske" evidence="6">
    <location>
        <begin position="45"/>
        <end position="149"/>
    </location>
</feature>
<dbReference type="GO" id="GO:0051537">
    <property type="term" value="F:2 iron, 2 sulfur cluster binding"/>
    <property type="evidence" value="ECO:0007669"/>
    <property type="project" value="UniProtKB-KW"/>
</dbReference>
<evidence type="ECO:0000256" key="5">
    <source>
        <dbReference type="ARBA" id="ARBA00023014"/>
    </source>
</evidence>
<dbReference type="SUPFAM" id="SSF55961">
    <property type="entry name" value="Bet v1-like"/>
    <property type="match status" value="1"/>
</dbReference>
<comment type="caution">
    <text evidence="7">The sequence shown here is derived from an EMBL/GenBank/DDBJ whole genome shotgun (WGS) entry which is preliminary data.</text>
</comment>
<dbReference type="Pfam" id="PF00355">
    <property type="entry name" value="Rieske"/>
    <property type="match status" value="1"/>
</dbReference>
<evidence type="ECO:0000256" key="4">
    <source>
        <dbReference type="ARBA" id="ARBA00023004"/>
    </source>
</evidence>
<dbReference type="EMBL" id="JALGBI010000001">
    <property type="protein sequence ID" value="MCJ0762729.1"/>
    <property type="molecule type" value="Genomic_DNA"/>
</dbReference>
<dbReference type="PANTHER" id="PTHR21266:SF59">
    <property type="entry name" value="BLR4922 PROTEIN"/>
    <property type="match status" value="1"/>
</dbReference>
<dbReference type="PROSITE" id="PS51296">
    <property type="entry name" value="RIESKE"/>
    <property type="match status" value="1"/>
</dbReference>
<gene>
    <name evidence="7" type="ORF">MMF98_05830</name>
</gene>
<dbReference type="CDD" id="cd03479">
    <property type="entry name" value="Rieske_RO_Alpha_PhDO_like"/>
    <property type="match status" value="1"/>
</dbReference>
<organism evidence="7 8">
    <name type="scientific">Variovorax terrae</name>
    <dbReference type="NCBI Taxonomy" id="2923278"/>
    <lineage>
        <taxon>Bacteria</taxon>
        <taxon>Pseudomonadati</taxon>
        <taxon>Pseudomonadota</taxon>
        <taxon>Betaproteobacteria</taxon>
        <taxon>Burkholderiales</taxon>
        <taxon>Comamonadaceae</taxon>
        <taxon>Variovorax</taxon>
    </lineage>
</organism>